<evidence type="ECO:0000256" key="1">
    <source>
        <dbReference type="SAM" id="MobiDB-lite"/>
    </source>
</evidence>
<dbReference type="AlphaFoldDB" id="A0A8H8CRR1"/>
<gene>
    <name evidence="2" type="ORF">I7I52_11062</name>
</gene>
<evidence type="ECO:0000313" key="2">
    <source>
        <dbReference type="EMBL" id="KAG5287327.1"/>
    </source>
</evidence>
<accession>A0A8H8CRR1</accession>
<comment type="caution">
    <text evidence="2">The sequence shown here is derived from an EMBL/GenBank/DDBJ whole genome shotgun (WGS) entry which is preliminary data.</text>
</comment>
<name>A0A8H8CRR1_AJECA</name>
<reference evidence="2 3" key="1">
    <citation type="submission" date="2021-01" db="EMBL/GenBank/DDBJ databases">
        <title>Chromosome-level genome assembly of a human fungal pathogen reveals clustering of transcriptionally co-regulated genes.</title>
        <authorList>
            <person name="Voorhies M."/>
            <person name="Cohen S."/>
            <person name="Shea T.P."/>
            <person name="Petrus S."/>
            <person name="Munoz J.F."/>
            <person name="Poplawski S."/>
            <person name="Goldman W.E."/>
            <person name="Michael T."/>
            <person name="Cuomo C.A."/>
            <person name="Sil A."/>
            <person name="Beyhan S."/>
        </authorList>
    </citation>
    <scope>NUCLEOTIDE SEQUENCE [LARGE SCALE GENOMIC DNA]</scope>
    <source>
        <strain evidence="2 3">G184AR</strain>
    </source>
</reference>
<feature type="region of interest" description="Disordered" evidence="1">
    <location>
        <begin position="1"/>
        <end position="23"/>
    </location>
</feature>
<protein>
    <submittedName>
        <fullName evidence="2">Uncharacterized protein</fullName>
    </submittedName>
</protein>
<dbReference type="EMBL" id="JAEVHI010000007">
    <property type="protein sequence ID" value="KAG5287327.1"/>
    <property type="molecule type" value="Genomic_DNA"/>
</dbReference>
<dbReference type="VEuPathDB" id="FungiDB:I7I52_11062"/>
<evidence type="ECO:0000313" key="3">
    <source>
        <dbReference type="Proteomes" id="UP000670092"/>
    </source>
</evidence>
<organism evidence="2 3">
    <name type="scientific">Ajellomyces capsulatus</name>
    <name type="common">Darling's disease fungus</name>
    <name type="synonym">Histoplasma capsulatum</name>
    <dbReference type="NCBI Taxonomy" id="5037"/>
    <lineage>
        <taxon>Eukaryota</taxon>
        <taxon>Fungi</taxon>
        <taxon>Dikarya</taxon>
        <taxon>Ascomycota</taxon>
        <taxon>Pezizomycotina</taxon>
        <taxon>Eurotiomycetes</taxon>
        <taxon>Eurotiomycetidae</taxon>
        <taxon>Onygenales</taxon>
        <taxon>Ajellomycetaceae</taxon>
        <taxon>Histoplasma</taxon>
    </lineage>
</organism>
<proteinExistence type="predicted"/>
<sequence length="55" mass="5709">MAEEPNRRVAARTGEGGGRKSFLGHLGSGGQVAAWGGNMFVIEPTPPSLFSPLLV</sequence>
<dbReference type="Proteomes" id="UP000670092">
    <property type="component" value="Unassembled WGS sequence"/>
</dbReference>